<organism evidence="1">
    <name type="scientific">hydrothermal vent metagenome</name>
    <dbReference type="NCBI Taxonomy" id="652676"/>
    <lineage>
        <taxon>unclassified sequences</taxon>
        <taxon>metagenomes</taxon>
        <taxon>ecological metagenomes</taxon>
    </lineage>
</organism>
<reference evidence="1" key="1">
    <citation type="submission" date="2018-06" db="EMBL/GenBank/DDBJ databases">
        <authorList>
            <person name="Zhirakovskaya E."/>
        </authorList>
    </citation>
    <scope>NUCLEOTIDE SEQUENCE</scope>
</reference>
<accession>A0A3B1AW42</accession>
<gene>
    <name evidence="1" type="ORF">MNBD_GAMMA19-1093</name>
</gene>
<name>A0A3B1AW42_9ZZZZ</name>
<proteinExistence type="predicted"/>
<dbReference type="EMBL" id="UOFV01000444">
    <property type="protein sequence ID" value="VAX04044.1"/>
    <property type="molecule type" value="Genomic_DNA"/>
</dbReference>
<dbReference type="AlphaFoldDB" id="A0A3B1AW42"/>
<protein>
    <submittedName>
        <fullName evidence="1">Uncharacterized protein</fullName>
    </submittedName>
</protein>
<evidence type="ECO:0000313" key="1">
    <source>
        <dbReference type="EMBL" id="VAX04044.1"/>
    </source>
</evidence>
<sequence>MNSEELKELIALKEKGLTKLKLVGLGHAFIVHKNIQNKISHDLIGEGKELSTFIDRSPSEPGLCHLYKFNLHITKALFLPEEVNEAIRNENEVVMKFADVADEHIPDK</sequence>